<gene>
    <name evidence="1" type="ORF">AGA_154</name>
    <name evidence="2" type="ORF">GOB80_08830</name>
</gene>
<evidence type="ECO:0000313" key="3">
    <source>
        <dbReference type="Proteomes" id="UP000068250"/>
    </source>
</evidence>
<organism evidence="1 3">
    <name type="scientific">Acetobacter ghanensis</name>
    <dbReference type="NCBI Taxonomy" id="431306"/>
    <lineage>
        <taxon>Bacteria</taxon>
        <taxon>Pseudomonadati</taxon>
        <taxon>Pseudomonadota</taxon>
        <taxon>Alphaproteobacteria</taxon>
        <taxon>Acetobacterales</taxon>
        <taxon>Acetobacteraceae</taxon>
        <taxon>Acetobacter</taxon>
    </lineage>
</organism>
<reference evidence="3" key="2">
    <citation type="submission" date="2014-09" db="EMBL/GenBank/DDBJ databases">
        <authorList>
            <person name="Illeghems K.G."/>
        </authorList>
    </citation>
    <scope>NUCLEOTIDE SEQUENCE [LARGE SCALE GENOMIC DNA]</scope>
    <source>
        <strain evidence="3">LMG 23848T</strain>
    </source>
</reference>
<evidence type="ECO:0000313" key="2">
    <source>
        <dbReference type="EMBL" id="NHO39784.1"/>
    </source>
</evidence>
<dbReference type="Proteomes" id="UP000068250">
    <property type="component" value="Chromosome I"/>
</dbReference>
<evidence type="ECO:0000313" key="1">
    <source>
        <dbReference type="EMBL" id="CEF53328.1"/>
    </source>
</evidence>
<dbReference type="InterPro" id="IPR010845">
    <property type="entry name" value="FlaF"/>
</dbReference>
<dbReference type="EMBL" id="WOTE01000004">
    <property type="protein sequence ID" value="NHO39784.1"/>
    <property type="molecule type" value="Genomic_DNA"/>
</dbReference>
<reference evidence="1" key="1">
    <citation type="submission" date="2014-09" db="EMBL/GenBank/DDBJ databases">
        <authorList>
            <person name="Magalhaes I.L.F."/>
            <person name="Oliveira U."/>
            <person name="Santos F.R."/>
            <person name="Vidigal T.H.D.A."/>
            <person name="Brescovit A.D."/>
            <person name="Santos A.J."/>
        </authorList>
    </citation>
    <scope>NUCLEOTIDE SEQUENCE</scope>
    <source>
        <strain evidence="1">LMG 23848T</strain>
    </source>
</reference>
<dbReference type="RefSeq" id="WP_059022539.1">
    <property type="nucleotide sequence ID" value="NZ_JBNZCO010000003.1"/>
</dbReference>
<name>A0A0U5BFE8_9PROT</name>
<evidence type="ECO:0000313" key="4">
    <source>
        <dbReference type="Proteomes" id="UP000657200"/>
    </source>
</evidence>
<reference evidence="2 4" key="3">
    <citation type="journal article" date="2020" name="Int. J. Syst. Evol. Microbiol.">
        <title>Novel acetic acid bacteria from cider fermentations: Acetobacter conturbans sp. nov. and Acetobacter fallax sp. nov.</title>
        <authorList>
            <person name="Sombolestani A.S."/>
            <person name="Cleenwerck I."/>
            <person name="Cnockaert M."/>
            <person name="Borremans W."/>
            <person name="Wieme A.D."/>
            <person name="De Vuyst L."/>
            <person name="Vandamme P."/>
        </authorList>
    </citation>
    <scope>NUCLEOTIDE SEQUENCE [LARGE SCALE GENOMIC DNA]</scope>
    <source>
        <strain evidence="2 4">LMG 23848</strain>
    </source>
</reference>
<keyword evidence="4" id="KW-1185">Reference proteome</keyword>
<dbReference type="Pfam" id="PF07309">
    <property type="entry name" value="FlaF"/>
    <property type="match status" value="1"/>
</dbReference>
<dbReference type="AlphaFoldDB" id="A0A0U5BFE8"/>
<sequence>MIHPAMRAYQNVAGFSLTDRQADATCFRLLIEELETAAASSEPSVRLSALTKNQRLWSMIMKANSLDAGATSYEDREVFVRLASQAQRYGIRAILDTNLSLAPLISIAETVLEGLETSAAHGQDFDADAML</sequence>
<accession>A0A0U5BFE8</accession>
<dbReference type="Proteomes" id="UP000657200">
    <property type="component" value="Unassembled WGS sequence"/>
</dbReference>
<dbReference type="EMBL" id="LN609302">
    <property type="protein sequence ID" value="CEF53328.1"/>
    <property type="molecule type" value="Genomic_DNA"/>
</dbReference>
<protein>
    <submittedName>
        <fullName evidence="1">Uncharacterized protein</fullName>
    </submittedName>
</protein>
<dbReference type="PATRIC" id="fig|431306.5.peg.99"/>
<dbReference type="OrthoDB" id="7218979at2"/>
<dbReference type="STRING" id="431306.AGA_154"/>
<proteinExistence type="predicted"/>
<dbReference type="GO" id="GO:0044781">
    <property type="term" value="P:bacterial-type flagellum organization"/>
    <property type="evidence" value="ECO:0007669"/>
    <property type="project" value="InterPro"/>
</dbReference>